<accession>A0ABY1HK90</accession>
<keyword evidence="2" id="KW-1185">Reference proteome</keyword>
<comment type="caution">
    <text evidence="1">The sequence shown here is derived from an EMBL/GenBank/DDBJ whole genome shotgun (WGS) entry which is preliminary data.</text>
</comment>
<dbReference type="InterPro" id="IPR023393">
    <property type="entry name" value="START-like_dom_sf"/>
</dbReference>
<sequence>MEFEHKISINASAANIFAIYENVDAWSSWDPDVKSASIDGPFKVGSMGKLKPVNGPESKILLTEVVKDKLFTVTSRLPLCKMTFEHVLEPNGKDTAVLHKVSFTGLLSPIFGRLIGTGISKGLPHTLRELKLAAESGCKDVS</sequence>
<dbReference type="Pfam" id="PF10604">
    <property type="entry name" value="Polyketide_cyc2"/>
    <property type="match status" value="1"/>
</dbReference>
<dbReference type="SUPFAM" id="SSF55961">
    <property type="entry name" value="Bet v1-like"/>
    <property type="match status" value="1"/>
</dbReference>
<dbReference type="Proteomes" id="UP000182660">
    <property type="component" value="Unassembled WGS sequence"/>
</dbReference>
<dbReference type="GeneID" id="61297193"/>
<reference evidence="1 2" key="1">
    <citation type="submission" date="2016-11" db="EMBL/GenBank/DDBJ databases">
        <authorList>
            <person name="Klemetsen T."/>
        </authorList>
    </citation>
    <scope>NUCLEOTIDE SEQUENCE [LARGE SCALE GENOMIC DNA]</scope>
    <source>
        <strain evidence="1">MT 2528</strain>
    </source>
</reference>
<name>A0ABY1HK90_9GAMM</name>
<protein>
    <submittedName>
        <fullName evidence="1">Orf144</fullName>
    </submittedName>
</protein>
<evidence type="ECO:0000313" key="1">
    <source>
        <dbReference type="EMBL" id="SGY97235.1"/>
    </source>
</evidence>
<gene>
    <name evidence="1" type="ORF">MT2528_3366</name>
</gene>
<dbReference type="RefSeq" id="WP_075473044.1">
    <property type="nucleotide sequence ID" value="NZ_CAWQZC010000040.1"/>
</dbReference>
<evidence type="ECO:0000313" key="2">
    <source>
        <dbReference type="Proteomes" id="UP000182660"/>
    </source>
</evidence>
<dbReference type="Gene3D" id="3.30.530.20">
    <property type="match status" value="1"/>
</dbReference>
<dbReference type="InterPro" id="IPR019587">
    <property type="entry name" value="Polyketide_cyclase/dehydratase"/>
</dbReference>
<organism evidence="1 2">
    <name type="scientific">Moritella viscosa</name>
    <dbReference type="NCBI Taxonomy" id="80854"/>
    <lineage>
        <taxon>Bacteria</taxon>
        <taxon>Pseudomonadati</taxon>
        <taxon>Pseudomonadota</taxon>
        <taxon>Gammaproteobacteria</taxon>
        <taxon>Alteromonadales</taxon>
        <taxon>Moritellaceae</taxon>
        <taxon>Moritella</taxon>
    </lineage>
</organism>
<proteinExistence type="predicted"/>
<dbReference type="EMBL" id="FPLJ01000075">
    <property type="protein sequence ID" value="SGY97235.1"/>
    <property type="molecule type" value="Genomic_DNA"/>
</dbReference>